<evidence type="ECO:0000313" key="1">
    <source>
        <dbReference type="EMBL" id="QCI80271.1"/>
    </source>
</evidence>
<evidence type="ECO:0000313" key="2">
    <source>
        <dbReference type="Proteomes" id="UP000298714"/>
    </source>
</evidence>
<reference evidence="2" key="1">
    <citation type="submission" date="2019-04" db="EMBL/GenBank/DDBJ databases">
        <title>Complete genome sequence of Sphingomonas sp. W1-2-3.</title>
        <authorList>
            <person name="Im W.T."/>
        </authorList>
    </citation>
    <scope>NUCLEOTIDE SEQUENCE [LARGE SCALE GENOMIC DNA]</scope>
    <source>
        <strain evidence="2">W1-2-3</strain>
    </source>
</reference>
<gene>
    <name evidence="1" type="ORF">E6W36_14440</name>
</gene>
<dbReference type="NCBIfam" id="TIGR04433">
    <property type="entry name" value="UrcA_uranyl"/>
    <property type="match status" value="1"/>
</dbReference>
<dbReference type="AlphaFoldDB" id="A0A4D7C593"/>
<dbReference type="InterPro" id="IPR030972">
    <property type="entry name" value="UrcA_uranyl"/>
</dbReference>
<protein>
    <submittedName>
        <fullName evidence="1">UrcA family protein</fullName>
    </submittedName>
</protein>
<dbReference type="Proteomes" id="UP000298714">
    <property type="component" value="Chromosome"/>
</dbReference>
<organism evidence="1 2">
    <name type="scientific">Hankyongella ginsenosidimutans</name>
    <dbReference type="NCBI Taxonomy" id="1763828"/>
    <lineage>
        <taxon>Bacteria</taxon>
        <taxon>Pseudomonadati</taxon>
        <taxon>Pseudomonadota</taxon>
        <taxon>Alphaproteobacteria</taxon>
        <taxon>Sphingomonadales</taxon>
        <taxon>Sphingomonadaceae</taxon>
        <taxon>Hankyongella</taxon>
    </lineage>
</organism>
<dbReference type="EMBL" id="CP039704">
    <property type="protein sequence ID" value="QCI80271.1"/>
    <property type="molecule type" value="Genomic_DNA"/>
</dbReference>
<dbReference type="KEGG" id="hgn:E6W36_14440"/>
<sequence length="154" mass="16768">MPDVIPVEHGGIFAFAGRSCKDAGSANLQNYPATTLITGLRAKAYVCCIRSLMEACMKALVLLMLTFATPALAQSTVERIAMHDLDMSQRSDINRFNHRVSVAIDALCGAPSAFDPAGQRTIAACRQEAQAQVDAQMRQFAQRPIETAEIKLRK</sequence>
<accession>A0A4D7C593</accession>
<name>A0A4D7C593_9SPHN</name>
<proteinExistence type="predicted"/>
<keyword evidence="2" id="KW-1185">Reference proteome</keyword>